<proteinExistence type="predicted"/>
<evidence type="ECO:0000256" key="1">
    <source>
        <dbReference type="SAM" id="MobiDB-lite"/>
    </source>
</evidence>
<dbReference type="InterPro" id="IPR029071">
    <property type="entry name" value="Ubiquitin-like_domsf"/>
</dbReference>
<evidence type="ECO:0000313" key="3">
    <source>
        <dbReference type="Proteomes" id="UP001642484"/>
    </source>
</evidence>
<feature type="region of interest" description="Disordered" evidence="1">
    <location>
        <begin position="254"/>
        <end position="279"/>
    </location>
</feature>
<dbReference type="Proteomes" id="UP001642484">
    <property type="component" value="Unassembled WGS sequence"/>
</dbReference>
<evidence type="ECO:0000313" key="2">
    <source>
        <dbReference type="EMBL" id="CAK9071848.1"/>
    </source>
</evidence>
<sequence length="279" mass="30569">MFSPACFGIPWAAGCKRSSFVQNAVLFGTHTGPQCYTNVLEQLELLARPMKGAMPLRKEITLMREKVLDLARRIKETKDSELVEVHVQLLSGTILGSWALPRQSKVSDVMDRVSDIAEEGKAVSKLVFGDILDEDSTLEGCGIDEGDVLTVTFQPCAFRVTGAGAMEVNGYYAKSERVQNGAPVFINKNGIILFKYIMRRGTPYWYFTKDGHPADDSKGDYYRVQTDAASPPTDGWNTKSCPLGTGTCPAVQPMDVEYKPSPPPNGAVATDEADNLDLF</sequence>
<gene>
    <name evidence="2" type="ORF">CCMP2556_LOCUS35317</name>
</gene>
<protein>
    <recommendedName>
        <fullName evidence="4">Ubiquitin-like domain-containing protein</fullName>
    </recommendedName>
</protein>
<name>A0ABP0P736_9DINO</name>
<dbReference type="SUPFAM" id="SSF54236">
    <property type="entry name" value="Ubiquitin-like"/>
    <property type="match status" value="1"/>
</dbReference>
<evidence type="ECO:0008006" key="4">
    <source>
        <dbReference type="Google" id="ProtNLM"/>
    </source>
</evidence>
<comment type="caution">
    <text evidence="2">The sequence shown here is derived from an EMBL/GenBank/DDBJ whole genome shotgun (WGS) entry which is preliminary data.</text>
</comment>
<dbReference type="EMBL" id="CAXAMN010022684">
    <property type="protein sequence ID" value="CAK9071848.1"/>
    <property type="molecule type" value="Genomic_DNA"/>
</dbReference>
<keyword evidence="3" id="KW-1185">Reference proteome</keyword>
<organism evidence="2 3">
    <name type="scientific">Durusdinium trenchii</name>
    <dbReference type="NCBI Taxonomy" id="1381693"/>
    <lineage>
        <taxon>Eukaryota</taxon>
        <taxon>Sar</taxon>
        <taxon>Alveolata</taxon>
        <taxon>Dinophyceae</taxon>
        <taxon>Suessiales</taxon>
        <taxon>Symbiodiniaceae</taxon>
        <taxon>Durusdinium</taxon>
    </lineage>
</organism>
<accession>A0ABP0P736</accession>
<reference evidence="2 3" key="1">
    <citation type="submission" date="2024-02" db="EMBL/GenBank/DDBJ databases">
        <authorList>
            <person name="Chen Y."/>
            <person name="Shah S."/>
            <person name="Dougan E. K."/>
            <person name="Thang M."/>
            <person name="Chan C."/>
        </authorList>
    </citation>
    <scope>NUCLEOTIDE SEQUENCE [LARGE SCALE GENOMIC DNA]</scope>
</reference>